<accession>A0ACC1KDZ4</accession>
<dbReference type="Proteomes" id="UP001140087">
    <property type="component" value="Unassembled WGS sequence"/>
</dbReference>
<dbReference type="EMBL" id="JANBUN010004068">
    <property type="protein sequence ID" value="KAJ2788460.1"/>
    <property type="molecule type" value="Genomic_DNA"/>
</dbReference>
<organism evidence="1 2">
    <name type="scientific">Coemansia helicoidea</name>
    <dbReference type="NCBI Taxonomy" id="1286919"/>
    <lineage>
        <taxon>Eukaryota</taxon>
        <taxon>Fungi</taxon>
        <taxon>Fungi incertae sedis</taxon>
        <taxon>Zoopagomycota</taxon>
        <taxon>Kickxellomycotina</taxon>
        <taxon>Kickxellomycetes</taxon>
        <taxon>Kickxellales</taxon>
        <taxon>Kickxellaceae</taxon>
        <taxon>Coemansia</taxon>
    </lineage>
</organism>
<sequence>QQQQQQLQQQLSSSSATGDLLGAFGSGQAGTTSQFMAMSSMTTSTTMNSTNVGGIGGIGGMGGMSTTAGANSFDPFGLSSMPAAGNNAGSAMGLVSGMGSMGISPNAGAGVGTGLSAPLGYSTPLAIGTSGAFDSSGFGGASSNLYAAKSSLTASVTESSLGGSANPFGLGSTHQQQQQASPMVGTGGFGGAAGMFGSAFDGGAGAKALPYAGVNDANARLAEIARNSDKIDPFASLALESSSNPFGSLATTSSAMPSQGYGASTALSSVTNTPGNLTVGGSSLLDFGGASQASSANMLSQQTFGQVSRNPFAPGDSGMALGQTAKQPSLNQLMAGGGPSQL</sequence>
<comment type="caution">
    <text evidence="1">The sequence shown here is derived from an EMBL/GenBank/DDBJ whole genome shotgun (WGS) entry which is preliminary data.</text>
</comment>
<protein>
    <submittedName>
        <fullName evidence="1">Uncharacterized protein</fullName>
    </submittedName>
</protein>
<keyword evidence="2" id="KW-1185">Reference proteome</keyword>
<feature type="non-terminal residue" evidence="1">
    <location>
        <position position="342"/>
    </location>
</feature>
<name>A0ACC1KDZ4_9FUNG</name>
<reference evidence="1" key="1">
    <citation type="submission" date="2022-07" db="EMBL/GenBank/DDBJ databases">
        <title>Phylogenomic reconstructions and comparative analyses of Kickxellomycotina fungi.</title>
        <authorList>
            <person name="Reynolds N.K."/>
            <person name="Stajich J.E."/>
            <person name="Barry K."/>
            <person name="Grigoriev I.V."/>
            <person name="Crous P."/>
            <person name="Smith M.E."/>
        </authorList>
    </citation>
    <scope>NUCLEOTIDE SEQUENCE</scope>
    <source>
        <strain evidence="1">BCRC 34780</strain>
    </source>
</reference>
<feature type="non-terminal residue" evidence="1">
    <location>
        <position position="1"/>
    </location>
</feature>
<evidence type="ECO:0000313" key="2">
    <source>
        <dbReference type="Proteomes" id="UP001140087"/>
    </source>
</evidence>
<evidence type="ECO:0000313" key="1">
    <source>
        <dbReference type="EMBL" id="KAJ2788460.1"/>
    </source>
</evidence>
<proteinExistence type="predicted"/>
<gene>
    <name evidence="1" type="ORF">H4R21_006999</name>
</gene>